<dbReference type="KEGG" id="erc:Ecym_7051"/>
<dbReference type="InterPro" id="IPR044539">
    <property type="entry name" value="Pch2-like"/>
</dbReference>
<evidence type="ECO:0000256" key="3">
    <source>
        <dbReference type="ARBA" id="ARBA00022840"/>
    </source>
</evidence>
<dbReference type="RefSeq" id="XP_003647724.1">
    <property type="nucleotide sequence ID" value="XM_003647676.1"/>
</dbReference>
<dbReference type="InterPro" id="IPR027417">
    <property type="entry name" value="P-loop_NTPase"/>
</dbReference>
<dbReference type="Proteomes" id="UP000006790">
    <property type="component" value="Chromosome 7"/>
</dbReference>
<evidence type="ECO:0000313" key="7">
    <source>
        <dbReference type="Proteomes" id="UP000006790"/>
    </source>
</evidence>
<keyword evidence="7" id="KW-1185">Reference proteome</keyword>
<dbReference type="InParanoid" id="G8JVP2"/>
<organism evidence="6 7">
    <name type="scientific">Eremothecium cymbalariae (strain CBS 270.75 / DBVPG 7215 / KCTC 17166 / NRRL Y-17582)</name>
    <name type="common">Yeast</name>
    <dbReference type="NCBI Taxonomy" id="931890"/>
    <lineage>
        <taxon>Eukaryota</taxon>
        <taxon>Fungi</taxon>
        <taxon>Dikarya</taxon>
        <taxon>Ascomycota</taxon>
        <taxon>Saccharomycotina</taxon>
        <taxon>Saccharomycetes</taxon>
        <taxon>Saccharomycetales</taxon>
        <taxon>Saccharomycetaceae</taxon>
        <taxon>Eremothecium</taxon>
    </lineage>
</organism>
<dbReference type="FunFam" id="3.40.50.300:FF:001494">
    <property type="entry name" value="Pachytene checkpoint component Pch2"/>
    <property type="match status" value="1"/>
</dbReference>
<dbReference type="Pfam" id="PF00004">
    <property type="entry name" value="AAA"/>
    <property type="match status" value="1"/>
</dbReference>
<dbReference type="Gene3D" id="3.40.50.300">
    <property type="entry name" value="P-loop containing nucleotide triphosphate hydrolases"/>
    <property type="match status" value="1"/>
</dbReference>
<name>G8JVP2_ERECY</name>
<dbReference type="SUPFAM" id="SSF52540">
    <property type="entry name" value="P-loop containing nucleoside triphosphate hydrolases"/>
    <property type="match status" value="1"/>
</dbReference>
<evidence type="ECO:0000256" key="2">
    <source>
        <dbReference type="ARBA" id="ARBA00022741"/>
    </source>
</evidence>
<accession>G8JVP2</accession>
<dbReference type="GO" id="GO:0007131">
    <property type="term" value="P:reciprocal meiotic recombination"/>
    <property type="evidence" value="ECO:0007669"/>
    <property type="project" value="TreeGrafter"/>
</dbReference>
<dbReference type="Pfam" id="PF23242">
    <property type="entry name" value="AAA_lid_TRIP13_C"/>
    <property type="match status" value="1"/>
</dbReference>
<evidence type="ECO:0000313" key="6">
    <source>
        <dbReference type="EMBL" id="AET40907.1"/>
    </source>
</evidence>
<keyword evidence="3" id="KW-0067">ATP-binding</keyword>
<comment type="similarity">
    <text evidence="1">Belongs to the AAA ATPase family. PCH2 subfamily.</text>
</comment>
<evidence type="ECO:0000259" key="5">
    <source>
        <dbReference type="SMART" id="SM00382"/>
    </source>
</evidence>
<dbReference type="EMBL" id="CP002503">
    <property type="protein sequence ID" value="AET40907.1"/>
    <property type="molecule type" value="Genomic_DNA"/>
</dbReference>
<dbReference type="OrthoDB" id="5925at2759"/>
<dbReference type="GO" id="GO:0005634">
    <property type="term" value="C:nucleus"/>
    <property type="evidence" value="ECO:0007669"/>
    <property type="project" value="TreeGrafter"/>
</dbReference>
<dbReference type="GO" id="GO:0005694">
    <property type="term" value="C:chromosome"/>
    <property type="evidence" value="ECO:0007669"/>
    <property type="project" value="TreeGrafter"/>
</dbReference>
<dbReference type="InterPro" id="IPR003959">
    <property type="entry name" value="ATPase_AAA_core"/>
</dbReference>
<protein>
    <recommendedName>
        <fullName evidence="5">AAA+ ATPase domain-containing protein</fullName>
    </recommendedName>
</protein>
<dbReference type="InterPro" id="IPR003593">
    <property type="entry name" value="AAA+_ATPase"/>
</dbReference>
<dbReference type="SMART" id="SM00382">
    <property type="entry name" value="AAA"/>
    <property type="match status" value="1"/>
</dbReference>
<dbReference type="STRING" id="931890.G8JVP2"/>
<reference evidence="7" key="1">
    <citation type="journal article" date="2012" name="G3 (Bethesda)">
        <title>Pichia sorbitophila, an interspecies yeast hybrid reveals early steps of genome resolution following polyploidization.</title>
        <authorList>
            <person name="Leh Louis V."/>
            <person name="Despons L."/>
            <person name="Friedrich A."/>
            <person name="Martin T."/>
            <person name="Durrens P."/>
            <person name="Casaregola S."/>
            <person name="Neuveglise C."/>
            <person name="Fairhead C."/>
            <person name="Marck C."/>
            <person name="Cruz J.A."/>
            <person name="Straub M.L."/>
            <person name="Kugler V."/>
            <person name="Sacerdot C."/>
            <person name="Uzunov Z."/>
            <person name="Thierry A."/>
            <person name="Weiss S."/>
            <person name="Bleykasten C."/>
            <person name="De Montigny J."/>
            <person name="Jacques N."/>
            <person name="Jung P."/>
            <person name="Lemaire M."/>
            <person name="Mallet S."/>
            <person name="Morel G."/>
            <person name="Richard G.F."/>
            <person name="Sarkar A."/>
            <person name="Savel G."/>
            <person name="Schacherer J."/>
            <person name="Seret M.L."/>
            <person name="Talla E."/>
            <person name="Samson G."/>
            <person name="Jubin C."/>
            <person name="Poulain J."/>
            <person name="Vacherie B."/>
            <person name="Barbe V."/>
            <person name="Pelletier E."/>
            <person name="Sherman D.J."/>
            <person name="Westhof E."/>
            <person name="Weissenbach J."/>
            <person name="Baret P.V."/>
            <person name="Wincker P."/>
            <person name="Gaillardin C."/>
            <person name="Dujon B."/>
            <person name="Souciet J.L."/>
        </authorList>
    </citation>
    <scope>NUCLEOTIDE SEQUENCE [LARGE SCALE GENOMIC DNA]</scope>
    <source>
        <strain evidence="7">CBS 270.75 / DBVPG 7215 / KCTC 17166 / NRRL Y-17582</strain>
    </source>
</reference>
<dbReference type="OMA" id="VCIEEMI"/>
<gene>
    <name evidence="6" type="ordered locus">Ecym_7051</name>
</gene>
<dbReference type="GO" id="GO:0016887">
    <property type="term" value="F:ATP hydrolysis activity"/>
    <property type="evidence" value="ECO:0007669"/>
    <property type="project" value="InterPro"/>
</dbReference>
<proteinExistence type="inferred from homology"/>
<dbReference type="GO" id="GO:0005524">
    <property type="term" value="F:ATP binding"/>
    <property type="evidence" value="ECO:0007669"/>
    <property type="project" value="UniProtKB-KW"/>
</dbReference>
<dbReference type="InterPro" id="IPR058249">
    <property type="entry name" value="Pch2_C"/>
</dbReference>
<dbReference type="eggNOG" id="KOG0744">
    <property type="taxonomic scope" value="Eukaryota"/>
</dbReference>
<dbReference type="PANTHER" id="PTHR45991:SF1">
    <property type="entry name" value="PACHYTENE CHECKPOINT PROTEIN 2 HOMOLOG"/>
    <property type="match status" value="1"/>
</dbReference>
<dbReference type="FunCoup" id="G8JVP2">
    <property type="interactions" value="623"/>
</dbReference>
<keyword evidence="2" id="KW-0547">Nucleotide-binding</keyword>
<sequence>MSKYIVDCCLNHEMLYLVLPMLQEVDLNCQEETIRVFKEILTKTIQVKLDKLNKAQLLNRAYSSKDFLMEGQGSVTLASKPTKAQESFIKSLIKVVLHDFSKNNSQIVDYQGNLLTSLCIERIYIEETTWNEDLSTDPNELLRVINDVLSWPSNQYESCNRRNKPVQMEKEFRIHFYQIPHNTDVLLNSQISEEFDKIDLRDPSDYAEKTYVSVDRTPSWLPFSEETLNQIQIHLMPSLELENVWESLYFDDDIKEKLFSYATIALNVSQYTSSDPVNTIADSNRLLLIHGPPGTGKTTICKALCQKLAIRQNSGLSLEGKCVPPVILIELSCSKVFSRWFGESSKNVDTLFKDLQELLKQNTTNNQFVCLLIDEVETIAFSRASLINKNETTDAIRVVNTLLTQLDNLKKYRNFITLATSNLLDSMDPAFIDRADGIFHIPKPSTQGCKSIIESSIKQLIDAGIIKTSNKLSIEEPLIQGVLEKIVTRCSQQELSGRTLRKLPLKAISEHFTQLPVDLTAFLVALASSSTHSNHEMTSIRNL</sequence>
<evidence type="ECO:0000256" key="1">
    <source>
        <dbReference type="ARBA" id="ARBA00007271"/>
    </source>
</evidence>
<dbReference type="GO" id="GO:0051598">
    <property type="term" value="P:meiotic recombination checkpoint signaling"/>
    <property type="evidence" value="ECO:0007669"/>
    <property type="project" value="TreeGrafter"/>
</dbReference>
<feature type="domain" description="AAA+ ATPase" evidence="5">
    <location>
        <begin position="283"/>
        <end position="445"/>
    </location>
</feature>
<keyword evidence="4" id="KW-0469">Meiosis</keyword>
<dbReference type="HOGENOM" id="CLU_028208_3_0_1"/>
<dbReference type="GeneID" id="11469299"/>
<dbReference type="PANTHER" id="PTHR45991">
    <property type="entry name" value="PACHYTENE CHECKPOINT PROTEIN 2"/>
    <property type="match status" value="1"/>
</dbReference>
<dbReference type="AlphaFoldDB" id="G8JVP2"/>
<evidence type="ECO:0000256" key="4">
    <source>
        <dbReference type="ARBA" id="ARBA00023254"/>
    </source>
</evidence>